<dbReference type="Gene3D" id="2.60.120.620">
    <property type="entry name" value="q2cbj1_9rhob like domain"/>
    <property type="match status" value="1"/>
</dbReference>
<dbReference type="GO" id="GO:0046872">
    <property type="term" value="F:metal ion binding"/>
    <property type="evidence" value="ECO:0007669"/>
    <property type="project" value="UniProtKB-KW"/>
</dbReference>
<dbReference type="EMBL" id="JALJOU010000019">
    <property type="protein sequence ID" value="KAK9838256.1"/>
    <property type="molecule type" value="Genomic_DNA"/>
</dbReference>
<keyword evidence="4" id="KW-1185">Reference proteome</keyword>
<keyword evidence="1" id="KW-0408">Iron</keyword>
<dbReference type="PROSITE" id="PS51471">
    <property type="entry name" value="FE2OG_OXY"/>
    <property type="match status" value="1"/>
</dbReference>
<reference evidence="3 4" key="1">
    <citation type="journal article" date="2024" name="Nat. Commun.">
        <title>Phylogenomics reveals the evolutionary origins of lichenization in chlorophyte algae.</title>
        <authorList>
            <person name="Puginier C."/>
            <person name="Libourel C."/>
            <person name="Otte J."/>
            <person name="Skaloud P."/>
            <person name="Haon M."/>
            <person name="Grisel S."/>
            <person name="Petersen M."/>
            <person name="Berrin J.G."/>
            <person name="Delaux P.M."/>
            <person name="Dal Grande F."/>
            <person name="Keller J."/>
        </authorList>
    </citation>
    <scope>NUCLEOTIDE SEQUENCE [LARGE SCALE GENOMIC DNA]</scope>
    <source>
        <strain evidence="3 4">SAG 245.80</strain>
    </source>
</reference>
<evidence type="ECO:0000313" key="3">
    <source>
        <dbReference type="EMBL" id="KAK9838256.1"/>
    </source>
</evidence>
<evidence type="ECO:0000313" key="4">
    <source>
        <dbReference type="Proteomes" id="UP001445335"/>
    </source>
</evidence>
<organism evidence="3 4">
    <name type="scientific">Elliptochloris bilobata</name>
    <dbReference type="NCBI Taxonomy" id="381761"/>
    <lineage>
        <taxon>Eukaryota</taxon>
        <taxon>Viridiplantae</taxon>
        <taxon>Chlorophyta</taxon>
        <taxon>core chlorophytes</taxon>
        <taxon>Trebouxiophyceae</taxon>
        <taxon>Trebouxiophyceae incertae sedis</taxon>
        <taxon>Elliptochloris clade</taxon>
        <taxon>Elliptochloris</taxon>
    </lineage>
</organism>
<protein>
    <recommendedName>
        <fullName evidence="2">Fe2OG dioxygenase domain-containing protein</fullName>
    </recommendedName>
</protein>
<dbReference type="GO" id="GO:0016491">
    <property type="term" value="F:oxidoreductase activity"/>
    <property type="evidence" value="ECO:0007669"/>
    <property type="project" value="UniProtKB-KW"/>
</dbReference>
<dbReference type="InterPro" id="IPR044862">
    <property type="entry name" value="Pro_4_hyd_alph_FE2OG_OXY"/>
</dbReference>
<evidence type="ECO:0000256" key="1">
    <source>
        <dbReference type="RuleBase" id="RU003682"/>
    </source>
</evidence>
<feature type="domain" description="Fe2OG dioxygenase" evidence="2">
    <location>
        <begin position="123"/>
        <end position="237"/>
    </location>
</feature>
<proteinExistence type="inferred from homology"/>
<evidence type="ECO:0000259" key="2">
    <source>
        <dbReference type="PROSITE" id="PS51471"/>
    </source>
</evidence>
<dbReference type="Pfam" id="PF13640">
    <property type="entry name" value="2OG-FeII_Oxy_3"/>
    <property type="match status" value="1"/>
</dbReference>
<name>A0AAW1RYP1_9CHLO</name>
<sequence>MRALLRVHRTQIGIATRGYARATRLQRSVPAAAAPGQEPPAEAVHLRIHERFYAGAAALREHFDKRFANPLEARADRFCWDFWHVENQYTLLRTPADRFFPRVQYEALEDALLEFGERQLGCRGMSPAWVACYVDGCRQELHTDAPHGPWAFVLSLTPAQRAFAGGDTLLMQPHVLNYWPSFDPSAGLEMKHLVTAVEPAFNRLIVFDPRLPHGVRAVEGTRDPRRARLVVTGWFTEPTPFFTGALAEGAAAQALGEATRPLSEELAELPPCAGTVVVRLRVSGATGGVEALEWLTDTLVPLPAAEYSAADARGEVFAAIQRRLGGARFPPCAEGDSEVTVPLVFE</sequence>
<gene>
    <name evidence="3" type="ORF">WJX81_000606</name>
</gene>
<comment type="caution">
    <text evidence="3">The sequence shown here is derived from an EMBL/GenBank/DDBJ whole genome shotgun (WGS) entry which is preliminary data.</text>
</comment>
<comment type="similarity">
    <text evidence="1">Belongs to the iron/ascorbate-dependent oxidoreductase family.</text>
</comment>
<keyword evidence="1" id="KW-0479">Metal-binding</keyword>
<keyword evidence="1" id="KW-0560">Oxidoreductase</keyword>
<accession>A0AAW1RYP1</accession>
<dbReference type="Proteomes" id="UP001445335">
    <property type="component" value="Unassembled WGS sequence"/>
</dbReference>
<dbReference type="AlphaFoldDB" id="A0AAW1RYP1"/>
<dbReference type="InterPro" id="IPR005123">
    <property type="entry name" value="Oxoglu/Fe-dep_dioxygenase_dom"/>
</dbReference>